<evidence type="ECO:0000256" key="2">
    <source>
        <dbReference type="ARBA" id="ARBA00022723"/>
    </source>
</evidence>
<dbReference type="SUPFAM" id="SSF48264">
    <property type="entry name" value="Cytochrome P450"/>
    <property type="match status" value="1"/>
</dbReference>
<sequence>MRQWALEYGELFQIRVGWYNWVVVNSPQAMKEIFDKQSSSTSSKVPAPIGHDIITGGRRMFTMPYGTKWRLYRTVCHQLLSPKMTETFLPTQSLEIKQLLQDLARRPEHEIDPQDCVRRMSFSLMMTATYGRSIPSWDHEDVRGMLKGRQILGKISRPGYFMEDELPLLAKLPHWLQPSRKEANQLAIPVHAAKMRLWNILRESQCTDSAPECFGKKLLSKDFQEQGLTDEDAAWIASGLVEVGSETTSITLLNLMLHLASNLKHQDKAIAELNAVVGNDRSPCFEDLPQLPYVRACVKEVLRLHPIPTWGVKHYTDNDVIYKQWIIPKGTVVLGNTWAIQYDPIRYPEPEKFFPERYISHHKYAAEYAAMADPLQRDHYAFGAGRRICPGSRLAENTLNLALAHILWCFRIEPAIGDGSVDASSDAWEETAFRPPKPFKVRFVPREDGRILLPDYT</sequence>
<dbReference type="GO" id="GO:0004497">
    <property type="term" value="F:monooxygenase activity"/>
    <property type="evidence" value="ECO:0007669"/>
    <property type="project" value="UniProtKB-KW"/>
</dbReference>
<dbReference type="Pfam" id="PF00067">
    <property type="entry name" value="p450"/>
    <property type="match status" value="1"/>
</dbReference>
<dbReference type="Proteomes" id="UP001056384">
    <property type="component" value="Chromosome 1"/>
</dbReference>
<dbReference type="PANTHER" id="PTHR46300">
    <property type="entry name" value="P450, PUTATIVE (EUROFUNG)-RELATED-RELATED"/>
    <property type="match status" value="1"/>
</dbReference>
<name>A0A9Q9EEQ2_9PEZI</name>
<dbReference type="InterPro" id="IPR002401">
    <property type="entry name" value="Cyt_P450_E_grp-I"/>
</dbReference>
<dbReference type="GO" id="GO:0016705">
    <property type="term" value="F:oxidoreductase activity, acting on paired donors, with incorporation or reduction of molecular oxygen"/>
    <property type="evidence" value="ECO:0007669"/>
    <property type="project" value="InterPro"/>
</dbReference>
<dbReference type="GO" id="GO:0005506">
    <property type="term" value="F:iron ion binding"/>
    <property type="evidence" value="ECO:0007669"/>
    <property type="project" value="InterPro"/>
</dbReference>
<dbReference type="PRINTS" id="PR00463">
    <property type="entry name" value="EP450I"/>
</dbReference>
<dbReference type="GO" id="GO:0020037">
    <property type="term" value="F:heme binding"/>
    <property type="evidence" value="ECO:0007669"/>
    <property type="project" value="InterPro"/>
</dbReference>
<dbReference type="InterPro" id="IPR017972">
    <property type="entry name" value="Cyt_P450_CS"/>
</dbReference>
<protein>
    <submittedName>
        <fullName evidence="7">Cytochrome P450</fullName>
    </submittedName>
</protein>
<evidence type="ECO:0000256" key="4">
    <source>
        <dbReference type="ARBA" id="ARBA00023004"/>
    </source>
</evidence>
<dbReference type="InterPro" id="IPR036396">
    <property type="entry name" value="Cyt_P450_sf"/>
</dbReference>
<keyword evidence="8" id="KW-1185">Reference proteome</keyword>
<dbReference type="InterPro" id="IPR050364">
    <property type="entry name" value="Cytochrome_P450_fung"/>
</dbReference>
<dbReference type="PRINTS" id="PR00385">
    <property type="entry name" value="P450"/>
</dbReference>
<reference evidence="7" key="1">
    <citation type="submission" date="2022-06" db="EMBL/GenBank/DDBJ databases">
        <title>Complete genome sequences of two strains of the flax pathogen Septoria linicola.</title>
        <authorList>
            <person name="Lapalu N."/>
            <person name="Simon A."/>
            <person name="Demenou B."/>
            <person name="Paumier D."/>
            <person name="Guillot M.-P."/>
            <person name="Gout L."/>
            <person name="Valade R."/>
        </authorList>
    </citation>
    <scope>NUCLEOTIDE SEQUENCE</scope>
    <source>
        <strain evidence="7">SE15195</strain>
    </source>
</reference>
<dbReference type="PANTHER" id="PTHR46300:SF11">
    <property type="entry name" value="OXIDOREDUCTASE, PUTATIVE-RELATED"/>
    <property type="match status" value="1"/>
</dbReference>
<feature type="binding site" description="axial binding residue" evidence="5">
    <location>
        <position position="389"/>
    </location>
    <ligand>
        <name>heme</name>
        <dbReference type="ChEBI" id="CHEBI:30413"/>
    </ligand>
    <ligandPart>
        <name>Fe</name>
        <dbReference type="ChEBI" id="CHEBI:18248"/>
    </ligandPart>
</feature>
<evidence type="ECO:0000313" key="7">
    <source>
        <dbReference type="EMBL" id="USW46727.1"/>
    </source>
</evidence>
<evidence type="ECO:0000256" key="6">
    <source>
        <dbReference type="RuleBase" id="RU000461"/>
    </source>
</evidence>
<comment type="cofactor">
    <cofactor evidence="5">
        <name>heme</name>
        <dbReference type="ChEBI" id="CHEBI:30413"/>
    </cofactor>
</comment>
<dbReference type="InterPro" id="IPR001128">
    <property type="entry name" value="Cyt_P450"/>
</dbReference>
<keyword evidence="3 6" id="KW-0560">Oxidoreductase</keyword>
<keyword evidence="5 6" id="KW-0349">Heme</keyword>
<evidence type="ECO:0000256" key="3">
    <source>
        <dbReference type="ARBA" id="ARBA00023002"/>
    </source>
</evidence>
<dbReference type="AlphaFoldDB" id="A0A9Q9EEQ2"/>
<dbReference type="Gene3D" id="1.10.630.10">
    <property type="entry name" value="Cytochrome P450"/>
    <property type="match status" value="1"/>
</dbReference>
<evidence type="ECO:0000256" key="5">
    <source>
        <dbReference type="PIRSR" id="PIRSR602401-1"/>
    </source>
</evidence>
<accession>A0A9Q9EEQ2</accession>
<evidence type="ECO:0000256" key="1">
    <source>
        <dbReference type="ARBA" id="ARBA00010617"/>
    </source>
</evidence>
<dbReference type="EMBL" id="CP099418">
    <property type="protein sequence ID" value="USW46727.1"/>
    <property type="molecule type" value="Genomic_DNA"/>
</dbReference>
<comment type="similarity">
    <text evidence="1 6">Belongs to the cytochrome P450 family.</text>
</comment>
<proteinExistence type="inferred from homology"/>
<keyword evidence="6" id="KW-0503">Monooxygenase</keyword>
<evidence type="ECO:0000313" key="8">
    <source>
        <dbReference type="Proteomes" id="UP001056384"/>
    </source>
</evidence>
<dbReference type="PROSITE" id="PS00086">
    <property type="entry name" value="CYTOCHROME_P450"/>
    <property type="match status" value="1"/>
</dbReference>
<gene>
    <name evidence="7" type="ORF">Slin15195_G000460</name>
</gene>
<keyword evidence="4 5" id="KW-0408">Iron</keyword>
<organism evidence="7 8">
    <name type="scientific">Septoria linicola</name>
    <dbReference type="NCBI Taxonomy" id="215465"/>
    <lineage>
        <taxon>Eukaryota</taxon>
        <taxon>Fungi</taxon>
        <taxon>Dikarya</taxon>
        <taxon>Ascomycota</taxon>
        <taxon>Pezizomycotina</taxon>
        <taxon>Dothideomycetes</taxon>
        <taxon>Dothideomycetidae</taxon>
        <taxon>Mycosphaerellales</taxon>
        <taxon>Mycosphaerellaceae</taxon>
        <taxon>Septoria</taxon>
    </lineage>
</organism>
<dbReference type="CDD" id="cd11065">
    <property type="entry name" value="CYP64-like"/>
    <property type="match status" value="1"/>
</dbReference>
<keyword evidence="2 5" id="KW-0479">Metal-binding</keyword>